<proteinExistence type="inferred from homology"/>
<evidence type="ECO:0000256" key="3">
    <source>
        <dbReference type="ARBA" id="ARBA00022840"/>
    </source>
</evidence>
<dbReference type="AlphaFoldDB" id="A0A914QJ38"/>
<dbReference type="PRINTS" id="PR00301">
    <property type="entry name" value="HEATSHOCK70"/>
</dbReference>
<dbReference type="SUPFAM" id="SSF53067">
    <property type="entry name" value="Actin-like ATPase domain"/>
    <property type="match status" value="2"/>
</dbReference>
<dbReference type="GO" id="GO:0005524">
    <property type="term" value="F:ATP binding"/>
    <property type="evidence" value="ECO:0007669"/>
    <property type="project" value="UniProtKB-KW"/>
</dbReference>
<organism evidence="5 6">
    <name type="scientific">Panagrolaimus davidi</name>
    <dbReference type="NCBI Taxonomy" id="227884"/>
    <lineage>
        <taxon>Eukaryota</taxon>
        <taxon>Metazoa</taxon>
        <taxon>Ecdysozoa</taxon>
        <taxon>Nematoda</taxon>
        <taxon>Chromadorea</taxon>
        <taxon>Rhabditida</taxon>
        <taxon>Tylenchina</taxon>
        <taxon>Panagrolaimomorpha</taxon>
        <taxon>Panagrolaimoidea</taxon>
        <taxon>Panagrolaimidae</taxon>
        <taxon>Panagrolaimus</taxon>
    </lineage>
</organism>
<dbReference type="PANTHER" id="PTHR19375">
    <property type="entry name" value="HEAT SHOCK PROTEIN 70KDA"/>
    <property type="match status" value="1"/>
</dbReference>
<dbReference type="InterPro" id="IPR018181">
    <property type="entry name" value="Heat_shock_70_CS"/>
</dbReference>
<keyword evidence="3 4" id="KW-0067">ATP-binding</keyword>
<dbReference type="GO" id="GO:0006950">
    <property type="term" value="P:response to stress"/>
    <property type="evidence" value="ECO:0007669"/>
    <property type="project" value="UniProtKB-ARBA"/>
</dbReference>
<dbReference type="Gene3D" id="3.30.420.40">
    <property type="match status" value="2"/>
</dbReference>
<protein>
    <submittedName>
        <fullName evidence="6">Uncharacterized protein</fullName>
    </submittedName>
</protein>
<dbReference type="GO" id="GO:0140662">
    <property type="term" value="F:ATP-dependent protein folding chaperone"/>
    <property type="evidence" value="ECO:0007669"/>
    <property type="project" value="InterPro"/>
</dbReference>
<dbReference type="Pfam" id="PF00012">
    <property type="entry name" value="HSP70"/>
    <property type="match status" value="1"/>
</dbReference>
<evidence type="ECO:0000313" key="6">
    <source>
        <dbReference type="WBParaSite" id="PDA_v2.g3197.t1"/>
    </source>
</evidence>
<keyword evidence="2 4" id="KW-0547">Nucleotide-binding</keyword>
<dbReference type="Gene3D" id="3.90.640.10">
    <property type="entry name" value="Actin, Chain A, domain 4"/>
    <property type="match status" value="1"/>
</dbReference>
<keyword evidence="5" id="KW-1185">Reference proteome</keyword>
<dbReference type="InterPro" id="IPR013126">
    <property type="entry name" value="Hsp_70_fam"/>
</dbReference>
<dbReference type="InterPro" id="IPR043129">
    <property type="entry name" value="ATPase_NBD"/>
</dbReference>
<evidence type="ECO:0000256" key="2">
    <source>
        <dbReference type="ARBA" id="ARBA00022741"/>
    </source>
</evidence>
<dbReference type="PROSITE" id="PS00297">
    <property type="entry name" value="HSP70_1"/>
    <property type="match status" value="1"/>
</dbReference>
<sequence length="719" mass="82483">MNWFVADQYCSNLNGSVHSMFENTWRSDVHSYNTLSKTFIHLKISRIKYIVPEHENIFIKIDEIFDEIKLVLNEEFGCACVILSSKYMNTDLVCKKFVDSAVLKVFLWKHISGTVVFAGRIRLDKTLLNSLVAEKIGKDSNVILFNHNSRLKQFFKKAFPNFKYKDYQFGYWCLGALYKARIMGNDPDIAYLDVQSRYGTSVNLSINDIELMRVEYGMTLPVIKRVEYNMLDTNNSFLVINAGTKRLDCFLSKLGRILIILEIDADKTYSVKYMQIPINDDFSIWADMIMAYSNDGYTETSNVVYYKFPTKIQTNDDSINATGIDLGTSRCCSAVNRREGIKTVALDNKGERQLPSFVAFDEKKEKCGRIVIHRYINHARSSVFDAKRIIGKRFDEIEKDENWPFGMETFKIVKPKRQRRSQWINGDDVLLKINVPNGTILKRPEDISAALLKHIKLKVEEFQGKRLSEAVITIPAAFSETQKRTTYNAAILAGWETIYLLPEPVAAAFAYFINRPIPKKSTLLLFDLGGGTLDVCIFKIKNKKLHIISRSGDPNIGGRDFDNLLIQHFTDILTNLYNCTITENKKYKLFFKCQIIKESLSEVPETYLDAEEIDFSIEGDTFITVTREEFEEMSLPLLQKIRQNINTALEKICLNPNKIDKVLQVGGGCRMPMIKKLLLDMFPNSEQCCDTNPDEVVAIGAAYCAYYINQEDKRNCSVM</sequence>
<dbReference type="WBParaSite" id="PDA_v2.g3197.t1">
    <property type="protein sequence ID" value="PDA_v2.g3197.t1"/>
    <property type="gene ID" value="PDA_v2.g3197"/>
</dbReference>
<evidence type="ECO:0000256" key="1">
    <source>
        <dbReference type="ARBA" id="ARBA00007381"/>
    </source>
</evidence>
<evidence type="ECO:0000313" key="5">
    <source>
        <dbReference type="Proteomes" id="UP000887578"/>
    </source>
</evidence>
<accession>A0A914QJ38</accession>
<comment type="similarity">
    <text evidence="1 4">Belongs to the heat shock protein 70 family.</text>
</comment>
<reference evidence="6" key="1">
    <citation type="submission" date="2022-11" db="UniProtKB">
        <authorList>
            <consortium name="WormBaseParasite"/>
        </authorList>
    </citation>
    <scope>IDENTIFICATION</scope>
</reference>
<name>A0A914QJ38_9BILA</name>
<evidence type="ECO:0000256" key="4">
    <source>
        <dbReference type="RuleBase" id="RU003322"/>
    </source>
</evidence>
<dbReference type="Proteomes" id="UP000887578">
    <property type="component" value="Unplaced"/>
</dbReference>